<dbReference type="EMBL" id="QFWX01000007">
    <property type="protein sequence ID" value="PXX89292.1"/>
    <property type="molecule type" value="Genomic_DNA"/>
</dbReference>
<organism evidence="2 3">
    <name type="scientific">Marinobacter vulgaris</name>
    <dbReference type="NCBI Taxonomy" id="1928331"/>
    <lineage>
        <taxon>Bacteria</taxon>
        <taxon>Pseudomonadati</taxon>
        <taxon>Pseudomonadota</taxon>
        <taxon>Gammaproteobacteria</taxon>
        <taxon>Pseudomonadales</taxon>
        <taxon>Marinobacteraceae</taxon>
        <taxon>Marinobacter</taxon>
    </lineage>
</organism>
<protein>
    <submittedName>
        <fullName evidence="2">Type II secretion system protein</fullName>
    </submittedName>
</protein>
<evidence type="ECO:0000256" key="1">
    <source>
        <dbReference type="SAM" id="Phobius"/>
    </source>
</evidence>
<feature type="transmembrane region" description="Helical" evidence="1">
    <location>
        <begin position="12"/>
        <end position="34"/>
    </location>
</feature>
<dbReference type="PROSITE" id="PS00409">
    <property type="entry name" value="PROKAR_NTER_METHYL"/>
    <property type="match status" value="1"/>
</dbReference>
<keyword evidence="1" id="KW-0472">Membrane</keyword>
<comment type="caution">
    <text evidence="2">The sequence shown here is derived from an EMBL/GenBank/DDBJ whole genome shotgun (WGS) entry which is preliminary data.</text>
</comment>
<dbReference type="NCBIfam" id="TIGR02532">
    <property type="entry name" value="IV_pilin_GFxxxE"/>
    <property type="match status" value="1"/>
</dbReference>
<dbReference type="InterPro" id="IPR045584">
    <property type="entry name" value="Pilin-like"/>
</dbReference>
<keyword evidence="1" id="KW-1133">Transmembrane helix</keyword>
<keyword evidence="3" id="KW-1185">Reference proteome</keyword>
<dbReference type="InterPro" id="IPR012902">
    <property type="entry name" value="N_methyl_site"/>
</dbReference>
<reference evidence="2 3" key="2">
    <citation type="submission" date="2018-06" db="EMBL/GenBank/DDBJ databases">
        <title>Marinobactersediminissp. nov, a moderately halophilic bacterium isolated from marine solar saltern.</title>
        <authorList>
            <person name="Zhang Y."/>
        </authorList>
    </citation>
    <scope>NUCLEOTIDE SEQUENCE [LARGE SCALE GENOMIC DNA]</scope>
    <source>
        <strain evidence="2 3">F01</strain>
    </source>
</reference>
<proteinExistence type="predicted"/>
<evidence type="ECO:0000313" key="2">
    <source>
        <dbReference type="EMBL" id="PXX89292.1"/>
    </source>
</evidence>
<dbReference type="Gene3D" id="3.30.700.10">
    <property type="entry name" value="Glycoprotein, Type 4 Pilin"/>
    <property type="match status" value="1"/>
</dbReference>
<dbReference type="SUPFAM" id="SSF54523">
    <property type="entry name" value="Pili subunits"/>
    <property type="match status" value="1"/>
</dbReference>
<evidence type="ECO:0000313" key="3">
    <source>
        <dbReference type="Proteomes" id="UP000253987"/>
    </source>
</evidence>
<reference evidence="3" key="1">
    <citation type="submission" date="2018-05" db="EMBL/GenBank/DDBJ databases">
        <authorList>
            <person name="Lu D."/>
        </authorList>
    </citation>
    <scope>NUCLEOTIDE SEQUENCE [LARGE SCALE GENOMIC DNA]</scope>
    <source>
        <strain evidence="3">F01</strain>
    </source>
</reference>
<name>A0A2V3ZGY5_9GAMM</name>
<dbReference type="Proteomes" id="UP000253987">
    <property type="component" value="Unassembled WGS sequence"/>
</dbReference>
<accession>A0A2V3ZGY5</accession>
<keyword evidence="1" id="KW-0812">Transmembrane</keyword>
<dbReference type="AlphaFoldDB" id="A0A2V3ZGY5"/>
<dbReference type="OrthoDB" id="6367878at2"/>
<sequence length="159" mass="16781">MHIKNVLRMSGFTLVELVMVIILIGVLSALGIGLSTRSSAFSPLLATQQLASATLLVQQAALAGNPFNTLTISQTGDRLVFDSGVSQFEVTREGATLSYRIAGGSYTNVPDTGFEIEFSPMGRVGGPVARESIDFRISGESQFDLCLSSLGAVYAGICQ</sequence>
<gene>
    <name evidence="2" type="ORF">DIT71_15430</name>
</gene>